<evidence type="ECO:0000259" key="1">
    <source>
        <dbReference type="Pfam" id="PF19898"/>
    </source>
</evidence>
<dbReference type="AlphaFoldDB" id="A0A9E2LAS6"/>
<reference evidence="2" key="1">
    <citation type="journal article" date="2021" name="PeerJ">
        <title>Extensive microbial diversity within the chicken gut microbiome revealed by metagenomics and culture.</title>
        <authorList>
            <person name="Gilroy R."/>
            <person name="Ravi A."/>
            <person name="Getino M."/>
            <person name="Pursley I."/>
            <person name="Horton D.L."/>
            <person name="Alikhan N.F."/>
            <person name="Baker D."/>
            <person name="Gharbi K."/>
            <person name="Hall N."/>
            <person name="Watson M."/>
            <person name="Adriaenssens E.M."/>
            <person name="Foster-Nyarko E."/>
            <person name="Jarju S."/>
            <person name="Secka A."/>
            <person name="Antonio M."/>
            <person name="Oren A."/>
            <person name="Chaudhuri R.R."/>
            <person name="La Ragione R."/>
            <person name="Hildebrand F."/>
            <person name="Pallen M.J."/>
        </authorList>
    </citation>
    <scope>NUCLEOTIDE SEQUENCE</scope>
    <source>
        <strain evidence="2">G3-2149</strain>
    </source>
</reference>
<reference evidence="2" key="2">
    <citation type="submission" date="2021-04" db="EMBL/GenBank/DDBJ databases">
        <authorList>
            <person name="Gilroy R."/>
        </authorList>
    </citation>
    <scope>NUCLEOTIDE SEQUENCE</scope>
    <source>
        <strain evidence="2">G3-2149</strain>
    </source>
</reference>
<evidence type="ECO:0000313" key="2">
    <source>
        <dbReference type="EMBL" id="MBU3854625.1"/>
    </source>
</evidence>
<evidence type="ECO:0000313" key="3">
    <source>
        <dbReference type="Proteomes" id="UP000823865"/>
    </source>
</evidence>
<proteinExistence type="predicted"/>
<accession>A0A9E2LAS6</accession>
<sequence length="137" mass="15601">MPVREHLLSAIDEKQKTVALVESEKTAIIASSIMPKYIWLATGGKSQFNHIDIADWLIKWRQECIRQFGGTDAVPFAGHNHSTWDKTDINPENCPTFANPNMQLVAKYFPSEHWSELEELIDELDLIPTTLRIADPI</sequence>
<gene>
    <name evidence="2" type="ORF">H9789_12580</name>
</gene>
<comment type="caution">
    <text evidence="2">The sequence shown here is derived from an EMBL/GenBank/DDBJ whole genome shotgun (WGS) entry which is preliminary data.</text>
</comment>
<name>A0A9E2LAS6_9BACT</name>
<dbReference type="EMBL" id="JAHLFU010000260">
    <property type="protein sequence ID" value="MBU3854625.1"/>
    <property type="molecule type" value="Genomic_DNA"/>
</dbReference>
<protein>
    <recommendedName>
        <fullName evidence="1">DUF6371 domain-containing protein</fullName>
    </recommendedName>
</protein>
<dbReference type="Pfam" id="PF19898">
    <property type="entry name" value="DUF6371"/>
    <property type="match status" value="1"/>
</dbReference>
<dbReference type="InterPro" id="IPR045951">
    <property type="entry name" value="DUF6371"/>
</dbReference>
<feature type="domain" description="DUF6371" evidence="1">
    <location>
        <begin position="5"/>
        <end position="50"/>
    </location>
</feature>
<dbReference type="Proteomes" id="UP000823865">
    <property type="component" value="Unassembled WGS sequence"/>
</dbReference>
<organism evidence="2 3">
    <name type="scientific">Candidatus Paraprevotella stercoravium</name>
    <dbReference type="NCBI Taxonomy" id="2838725"/>
    <lineage>
        <taxon>Bacteria</taxon>
        <taxon>Pseudomonadati</taxon>
        <taxon>Bacteroidota</taxon>
        <taxon>Bacteroidia</taxon>
        <taxon>Bacteroidales</taxon>
        <taxon>Prevotellaceae</taxon>
        <taxon>Paraprevotella</taxon>
    </lineage>
</organism>